<evidence type="ECO:0000313" key="2">
    <source>
        <dbReference type="Proteomes" id="UP000691718"/>
    </source>
</evidence>
<dbReference type="OrthoDB" id="8122616at2759"/>
<gene>
    <name evidence="1" type="ORF">PAPOLLO_LOCUS25793</name>
</gene>
<proteinExistence type="predicted"/>
<keyword evidence="2" id="KW-1185">Reference proteome</keyword>
<name>A0A8S3YBE3_PARAO</name>
<dbReference type="EMBL" id="CAJQZP010001558">
    <property type="protein sequence ID" value="CAG5053939.1"/>
    <property type="molecule type" value="Genomic_DNA"/>
</dbReference>
<reference evidence="1" key="1">
    <citation type="submission" date="2021-04" db="EMBL/GenBank/DDBJ databases">
        <authorList>
            <person name="Tunstrom K."/>
        </authorList>
    </citation>
    <scope>NUCLEOTIDE SEQUENCE</scope>
</reference>
<protein>
    <submittedName>
        <fullName evidence="1">(apollo) hypothetical protein</fullName>
    </submittedName>
</protein>
<sequence>MIQVSPVNIVEETLRDLIGLLLIAVGIVDSKFSLDINVGIHDTDVTITHSGFEINIIGHREIELFNIGNANIRNAVKGHYHWSPSNVYLKSPTPWGDLFQNYNWEQVSRVLTVKSARLKTITKKPVIVSQDFDKVSYKTIKILFIVAVGIVDSKFSLDINVGIHDTDVTITHSSFEINIIGHREIELFNIGNANIRNAVKGHYHWSPSNVYLKSPTPWGDLFQKYNWEQVSRVLTVKSARLKTITKKPVIVSQDFDNVSYKTIKVNTGISQTVENTISTSWTKTKEQNTSQLNYWASEEQSETITIGTTSGVETELQPGHAATAIFVNTASNKDDVIVHYYGIDRKIITDMEVKLFNITEGSKRFENRT</sequence>
<dbReference type="Proteomes" id="UP000691718">
    <property type="component" value="Unassembled WGS sequence"/>
</dbReference>
<comment type="caution">
    <text evidence="1">The sequence shown here is derived from an EMBL/GenBank/DDBJ whole genome shotgun (WGS) entry which is preliminary data.</text>
</comment>
<accession>A0A8S3YBE3</accession>
<organism evidence="1 2">
    <name type="scientific">Parnassius apollo</name>
    <name type="common">Apollo butterfly</name>
    <name type="synonym">Papilio apollo</name>
    <dbReference type="NCBI Taxonomy" id="110799"/>
    <lineage>
        <taxon>Eukaryota</taxon>
        <taxon>Metazoa</taxon>
        <taxon>Ecdysozoa</taxon>
        <taxon>Arthropoda</taxon>
        <taxon>Hexapoda</taxon>
        <taxon>Insecta</taxon>
        <taxon>Pterygota</taxon>
        <taxon>Neoptera</taxon>
        <taxon>Endopterygota</taxon>
        <taxon>Lepidoptera</taxon>
        <taxon>Glossata</taxon>
        <taxon>Ditrysia</taxon>
        <taxon>Papilionoidea</taxon>
        <taxon>Papilionidae</taxon>
        <taxon>Parnassiinae</taxon>
        <taxon>Parnassini</taxon>
        <taxon>Parnassius</taxon>
        <taxon>Parnassius</taxon>
    </lineage>
</organism>
<dbReference type="AlphaFoldDB" id="A0A8S3YBE3"/>
<evidence type="ECO:0000313" key="1">
    <source>
        <dbReference type="EMBL" id="CAG5053939.1"/>
    </source>
</evidence>